<reference evidence="3" key="1">
    <citation type="submission" date="2022-04" db="EMBL/GenBank/DDBJ databases">
        <title>A functionally conserved STORR gene fusion in Papaver species that diverged 16.8 million years ago.</title>
        <authorList>
            <person name="Catania T."/>
        </authorList>
    </citation>
    <scope>NUCLEOTIDE SEQUENCE</scope>
    <source>
        <strain evidence="3">S-188037</strain>
    </source>
</reference>
<dbReference type="InterPro" id="IPR008962">
    <property type="entry name" value="PapD-like_sf"/>
</dbReference>
<feature type="domain" description="MSP" evidence="2">
    <location>
        <begin position="31"/>
        <end position="150"/>
    </location>
</feature>
<organism evidence="3 4">
    <name type="scientific">Papaver atlanticum</name>
    <dbReference type="NCBI Taxonomy" id="357466"/>
    <lineage>
        <taxon>Eukaryota</taxon>
        <taxon>Viridiplantae</taxon>
        <taxon>Streptophyta</taxon>
        <taxon>Embryophyta</taxon>
        <taxon>Tracheophyta</taxon>
        <taxon>Spermatophyta</taxon>
        <taxon>Magnoliopsida</taxon>
        <taxon>Ranunculales</taxon>
        <taxon>Papaveraceae</taxon>
        <taxon>Papaveroideae</taxon>
        <taxon>Papaver</taxon>
    </lineage>
</organism>
<dbReference type="InterPro" id="IPR013783">
    <property type="entry name" value="Ig-like_fold"/>
</dbReference>
<evidence type="ECO:0000313" key="4">
    <source>
        <dbReference type="Proteomes" id="UP001202328"/>
    </source>
</evidence>
<dbReference type="Gene3D" id="2.60.40.10">
    <property type="entry name" value="Immunoglobulins"/>
    <property type="match status" value="1"/>
</dbReference>
<dbReference type="Pfam" id="PF00635">
    <property type="entry name" value="Motile_Sperm"/>
    <property type="match status" value="1"/>
</dbReference>
<keyword evidence="4" id="KW-1185">Reference proteome</keyword>
<dbReference type="GO" id="GO:0005789">
    <property type="term" value="C:endoplasmic reticulum membrane"/>
    <property type="evidence" value="ECO:0007669"/>
    <property type="project" value="InterPro"/>
</dbReference>
<comment type="similarity">
    <text evidence="1">Belongs to the VAMP-associated protein (VAP) (TC 9.B.17) family.</text>
</comment>
<dbReference type="InterPro" id="IPR000535">
    <property type="entry name" value="MSP_dom"/>
</dbReference>
<comment type="caution">
    <text evidence="3">The sequence shown here is derived from an EMBL/GenBank/DDBJ whole genome shotgun (WGS) entry which is preliminary data.</text>
</comment>
<dbReference type="GO" id="GO:0090158">
    <property type="term" value="P:endoplasmic reticulum membrane organization"/>
    <property type="evidence" value="ECO:0007669"/>
    <property type="project" value="TreeGrafter"/>
</dbReference>
<proteinExistence type="inferred from homology"/>
<dbReference type="AlphaFoldDB" id="A0AAD4XCK6"/>
<evidence type="ECO:0000259" key="2">
    <source>
        <dbReference type="PROSITE" id="PS50202"/>
    </source>
</evidence>
<dbReference type="PANTHER" id="PTHR10809:SF160">
    <property type="entry name" value="VESICLE-ASSOCIATED PROTEIN 1-3"/>
    <property type="match status" value="1"/>
</dbReference>
<dbReference type="GO" id="GO:0061817">
    <property type="term" value="P:endoplasmic reticulum-plasma membrane tethering"/>
    <property type="evidence" value="ECO:0007669"/>
    <property type="project" value="TreeGrafter"/>
</dbReference>
<accession>A0AAD4XCK6</accession>
<dbReference type="Proteomes" id="UP001202328">
    <property type="component" value="Unassembled WGS sequence"/>
</dbReference>
<sequence>MDGDGVLLLIVSVTVDGELFVEPVELEFRHFLSIKPAKYRFPVKLKRQISFVLQLTNQTDEFVAYKVRVTNTNNYLVNRNRGIVLPGTTRDITVNMLAKGESPDTHFEDRILIQSFIAPKGATGEDITPEMFWKESGKVVEEFELRVIYVPADPMVPEGSSAWWSSVVENGIYLLDALRVSEGSSARTSGVEIGDQLFQLDP</sequence>
<dbReference type="PANTHER" id="PTHR10809">
    <property type="entry name" value="VESICLE-ASSOCIATED MEMBRANE PROTEIN-ASSOCIATED PROTEIN"/>
    <property type="match status" value="1"/>
</dbReference>
<dbReference type="SUPFAM" id="SSF49354">
    <property type="entry name" value="PapD-like"/>
    <property type="match status" value="1"/>
</dbReference>
<dbReference type="PROSITE" id="PS50202">
    <property type="entry name" value="MSP"/>
    <property type="match status" value="1"/>
</dbReference>
<name>A0AAD4XCK6_9MAGN</name>
<dbReference type="EMBL" id="JAJJMB010011222">
    <property type="protein sequence ID" value="KAI3903585.1"/>
    <property type="molecule type" value="Genomic_DNA"/>
</dbReference>
<feature type="non-terminal residue" evidence="3">
    <location>
        <position position="202"/>
    </location>
</feature>
<dbReference type="InterPro" id="IPR016763">
    <property type="entry name" value="VAP"/>
</dbReference>
<evidence type="ECO:0000256" key="1">
    <source>
        <dbReference type="ARBA" id="ARBA00008932"/>
    </source>
</evidence>
<dbReference type="GO" id="GO:0005886">
    <property type="term" value="C:plasma membrane"/>
    <property type="evidence" value="ECO:0007669"/>
    <property type="project" value="TreeGrafter"/>
</dbReference>
<evidence type="ECO:0000313" key="3">
    <source>
        <dbReference type="EMBL" id="KAI3903585.1"/>
    </source>
</evidence>
<gene>
    <name evidence="3" type="ORF">MKW98_032239</name>
</gene>
<protein>
    <recommendedName>
        <fullName evidence="2">MSP domain-containing protein</fullName>
    </recommendedName>
</protein>